<dbReference type="GO" id="GO:0006865">
    <property type="term" value="P:amino acid transport"/>
    <property type="evidence" value="ECO:0007669"/>
    <property type="project" value="UniProtKB-KW"/>
</dbReference>
<keyword evidence="7 9" id="KW-0472">Membrane</keyword>
<gene>
    <name evidence="10" type="ORF">HYY65_12475</name>
</gene>
<feature type="transmembrane region" description="Helical" evidence="9">
    <location>
        <begin position="65"/>
        <end position="83"/>
    </location>
</feature>
<keyword evidence="5" id="KW-0029">Amino-acid transport</keyword>
<dbReference type="AlphaFoldDB" id="A0A932GRL2"/>
<dbReference type="PANTHER" id="PTHR11795">
    <property type="entry name" value="BRANCHED-CHAIN AMINO ACID TRANSPORT SYSTEM PERMEASE PROTEIN LIVH"/>
    <property type="match status" value="1"/>
</dbReference>
<evidence type="ECO:0000256" key="6">
    <source>
        <dbReference type="ARBA" id="ARBA00022989"/>
    </source>
</evidence>
<dbReference type="Proteomes" id="UP000741360">
    <property type="component" value="Unassembled WGS sequence"/>
</dbReference>
<reference evidence="10" key="1">
    <citation type="submission" date="2020-07" db="EMBL/GenBank/DDBJ databases">
        <title>Huge and variable diversity of episymbiotic CPR bacteria and DPANN archaea in groundwater ecosystems.</title>
        <authorList>
            <person name="He C.Y."/>
            <person name="Keren R."/>
            <person name="Whittaker M."/>
            <person name="Farag I.F."/>
            <person name="Doudna J."/>
            <person name="Cate J.H.D."/>
            <person name="Banfield J.F."/>
        </authorList>
    </citation>
    <scope>NUCLEOTIDE SEQUENCE</scope>
    <source>
        <strain evidence="10">NC_groundwater_717_Ag_S-0.2um_59_8</strain>
    </source>
</reference>
<feature type="transmembrane region" description="Helical" evidence="9">
    <location>
        <begin position="187"/>
        <end position="208"/>
    </location>
</feature>
<comment type="subcellular location">
    <subcellularLocation>
        <location evidence="1">Cell membrane</location>
        <topology evidence="1">Multi-pass membrane protein</topology>
    </subcellularLocation>
</comment>
<feature type="transmembrane region" description="Helical" evidence="9">
    <location>
        <begin position="146"/>
        <end position="166"/>
    </location>
</feature>
<dbReference type="CDD" id="cd06582">
    <property type="entry name" value="TM_PBP1_LivH_like"/>
    <property type="match status" value="1"/>
</dbReference>
<dbReference type="GO" id="GO:0005886">
    <property type="term" value="C:plasma membrane"/>
    <property type="evidence" value="ECO:0007669"/>
    <property type="project" value="UniProtKB-SubCell"/>
</dbReference>
<evidence type="ECO:0000313" key="10">
    <source>
        <dbReference type="EMBL" id="MBI3015839.1"/>
    </source>
</evidence>
<comment type="similarity">
    <text evidence="8">Belongs to the binding-protein-dependent transport system permease family. LivHM subfamily.</text>
</comment>
<evidence type="ECO:0000313" key="11">
    <source>
        <dbReference type="Proteomes" id="UP000741360"/>
    </source>
</evidence>
<evidence type="ECO:0000256" key="1">
    <source>
        <dbReference type="ARBA" id="ARBA00004651"/>
    </source>
</evidence>
<feature type="transmembrane region" description="Helical" evidence="9">
    <location>
        <begin position="95"/>
        <end position="118"/>
    </location>
</feature>
<evidence type="ECO:0000256" key="7">
    <source>
        <dbReference type="ARBA" id="ARBA00023136"/>
    </source>
</evidence>
<feature type="transmembrane region" description="Helical" evidence="9">
    <location>
        <begin position="228"/>
        <end position="256"/>
    </location>
</feature>
<keyword evidence="6 9" id="KW-1133">Transmembrane helix</keyword>
<accession>A0A932GRL2</accession>
<name>A0A932GRL2_UNCTE</name>
<keyword evidence="2" id="KW-0813">Transport</keyword>
<dbReference type="GO" id="GO:0022857">
    <property type="term" value="F:transmembrane transporter activity"/>
    <property type="evidence" value="ECO:0007669"/>
    <property type="project" value="InterPro"/>
</dbReference>
<evidence type="ECO:0000256" key="4">
    <source>
        <dbReference type="ARBA" id="ARBA00022692"/>
    </source>
</evidence>
<protein>
    <submittedName>
        <fullName evidence="10">Branched-chain amino acid ABC transporter permease</fullName>
    </submittedName>
</protein>
<feature type="transmembrane region" description="Helical" evidence="9">
    <location>
        <begin position="12"/>
        <end position="32"/>
    </location>
</feature>
<keyword evidence="3" id="KW-1003">Cell membrane</keyword>
<dbReference type="EMBL" id="JACPSX010000240">
    <property type="protein sequence ID" value="MBI3015839.1"/>
    <property type="molecule type" value="Genomic_DNA"/>
</dbReference>
<dbReference type="InterPro" id="IPR052157">
    <property type="entry name" value="BCAA_transport_permease"/>
</dbReference>
<keyword evidence="4 9" id="KW-0812">Transmembrane</keyword>
<evidence type="ECO:0000256" key="9">
    <source>
        <dbReference type="SAM" id="Phobius"/>
    </source>
</evidence>
<feature type="transmembrane region" description="Helical" evidence="9">
    <location>
        <begin position="39"/>
        <end position="59"/>
    </location>
</feature>
<evidence type="ECO:0000256" key="8">
    <source>
        <dbReference type="ARBA" id="ARBA00037998"/>
    </source>
</evidence>
<dbReference type="InterPro" id="IPR001851">
    <property type="entry name" value="ABC_transp_permease"/>
</dbReference>
<organism evidence="10 11">
    <name type="scientific">Tectimicrobiota bacterium</name>
    <dbReference type="NCBI Taxonomy" id="2528274"/>
    <lineage>
        <taxon>Bacteria</taxon>
        <taxon>Pseudomonadati</taxon>
        <taxon>Nitrospinota/Tectimicrobiota group</taxon>
        <taxon>Candidatus Tectimicrobiota</taxon>
    </lineage>
</organism>
<sequence length="293" mass="31020">MGGGAASQLVAQILNGLSFGMLLFLVSSGLTVIFGLMRVLSLVHGSLYLFGGYLAFTVQRATGKFHLALIVAVLGCSLLAWVIERLLHRQLYVGLQLNQVLLTMGLAFVIGDFVLWYWGGNPQTVTPPEILRGSLSLGFGIVYPRYRLLIIGIGLAIAALFHLVWDRTRLGAILRAGVDDAEMLRGLGVRIGIVFTAVFAGGGALAAFAGTLGGPFLGVYPGLDFEVILLSVVIVVVGGVGSLTGAFLGSIVIGLLDAFSKAYFPVFSYFAMFGPMILILAFKPTGLFGADRT</sequence>
<evidence type="ECO:0000256" key="5">
    <source>
        <dbReference type="ARBA" id="ARBA00022970"/>
    </source>
</evidence>
<proteinExistence type="inferred from homology"/>
<evidence type="ECO:0000256" key="2">
    <source>
        <dbReference type="ARBA" id="ARBA00022448"/>
    </source>
</evidence>
<dbReference type="PANTHER" id="PTHR11795:SF442">
    <property type="entry name" value="ABC TRANSPORTER ATP-BINDING PROTEIN"/>
    <property type="match status" value="1"/>
</dbReference>
<comment type="caution">
    <text evidence="10">The sequence shown here is derived from an EMBL/GenBank/DDBJ whole genome shotgun (WGS) entry which is preliminary data.</text>
</comment>
<feature type="transmembrane region" description="Helical" evidence="9">
    <location>
        <begin position="263"/>
        <end position="282"/>
    </location>
</feature>
<evidence type="ECO:0000256" key="3">
    <source>
        <dbReference type="ARBA" id="ARBA00022475"/>
    </source>
</evidence>
<dbReference type="Pfam" id="PF02653">
    <property type="entry name" value="BPD_transp_2"/>
    <property type="match status" value="1"/>
</dbReference>